<organism evidence="1 2">
    <name type="scientific">Rhodopirellula maiorica SM1</name>
    <dbReference type="NCBI Taxonomy" id="1265738"/>
    <lineage>
        <taxon>Bacteria</taxon>
        <taxon>Pseudomonadati</taxon>
        <taxon>Planctomycetota</taxon>
        <taxon>Planctomycetia</taxon>
        <taxon>Pirellulales</taxon>
        <taxon>Pirellulaceae</taxon>
        <taxon>Novipirellula</taxon>
    </lineage>
</organism>
<gene>
    <name evidence="1" type="ORF">RMSM_06584</name>
</gene>
<dbReference type="RefSeq" id="WP_008706548.1">
    <property type="nucleotide sequence ID" value="NZ_ANOG01000952.1"/>
</dbReference>
<reference evidence="1 2" key="1">
    <citation type="journal article" date="2013" name="Mar. Genomics">
        <title>Expression of sulfatases in Rhodopirellula baltica and the diversity of sulfatases in the genus Rhodopirellula.</title>
        <authorList>
            <person name="Wegner C.E."/>
            <person name="Richter-Heitmann T."/>
            <person name="Klindworth A."/>
            <person name="Klockow C."/>
            <person name="Richter M."/>
            <person name="Achstetter T."/>
            <person name="Glockner F.O."/>
            <person name="Harder J."/>
        </authorList>
    </citation>
    <scope>NUCLEOTIDE SEQUENCE [LARGE SCALE GENOMIC DNA]</scope>
    <source>
        <strain evidence="1 2">SM1</strain>
    </source>
</reference>
<dbReference type="Pfam" id="PF11159">
    <property type="entry name" value="DUF2939"/>
    <property type="match status" value="1"/>
</dbReference>
<sequence length="179" mass="20988">MTNKTHRLSRLRKWMLRLGLLTAVLYIVLQPYFVSRSFRRAYRERDFAKAESFVDFPTLRENLLQRAKQKYVQPAKRDQAASMYNLAHAFMRKMIDSTVRPGGFEAFAKMSQSQSDDGDAAMHNVSVDLHAWNTYEGLSVFSTEIYARRNEETVPVIKLYFRRVNLSWKLYDATLFGEI</sequence>
<dbReference type="OrthoDB" id="5739641at2"/>
<dbReference type="InterPro" id="IPR021330">
    <property type="entry name" value="DUF2939"/>
</dbReference>
<proteinExistence type="predicted"/>
<evidence type="ECO:0000313" key="2">
    <source>
        <dbReference type="Proteomes" id="UP000011991"/>
    </source>
</evidence>
<name>M5RAT7_9BACT</name>
<protein>
    <submittedName>
        <fullName evidence="1">Uncharacterized protein</fullName>
    </submittedName>
</protein>
<dbReference type="AlphaFoldDB" id="M5RAT7"/>
<dbReference type="PATRIC" id="fig|1265738.3.peg.6570"/>
<evidence type="ECO:0000313" key="1">
    <source>
        <dbReference type="EMBL" id="EMI16490.1"/>
    </source>
</evidence>
<accession>M5RAT7</accession>
<dbReference type="EMBL" id="ANOG01000952">
    <property type="protein sequence ID" value="EMI16490.1"/>
    <property type="molecule type" value="Genomic_DNA"/>
</dbReference>
<comment type="caution">
    <text evidence="1">The sequence shown here is derived from an EMBL/GenBank/DDBJ whole genome shotgun (WGS) entry which is preliminary data.</text>
</comment>
<dbReference type="Proteomes" id="UP000011991">
    <property type="component" value="Unassembled WGS sequence"/>
</dbReference>
<keyword evidence="2" id="KW-1185">Reference proteome</keyword>